<dbReference type="SUPFAM" id="SSF141571">
    <property type="entry name" value="Pentapeptide repeat-like"/>
    <property type="match status" value="1"/>
</dbReference>
<sequence>MDKASLAEALKAHRVWFDSLGHEGTQAVFNGKDLSGADFSEALLVEAQFQGALLCGANFAGADLRGANFQDANLEGALFFDSNLEEADLMWSVAKKARWKGAKFNGTYLQGADLREAADLQYEQLAKAMLDEDTHLPADILIDDLKREDPPDPITS</sequence>
<dbReference type="KEGG" id="nva:G3M78_08180"/>
<dbReference type="Pfam" id="PF00805">
    <property type="entry name" value="Pentapeptide"/>
    <property type="match status" value="2"/>
</dbReference>
<evidence type="ECO:0000313" key="2">
    <source>
        <dbReference type="Proteomes" id="UP000594464"/>
    </source>
</evidence>
<name>A0A7T0C2I8_9BACT</name>
<dbReference type="EMBL" id="CP048620">
    <property type="protein sequence ID" value="QPJ65369.1"/>
    <property type="molecule type" value="Genomic_DNA"/>
</dbReference>
<dbReference type="Proteomes" id="UP000594464">
    <property type="component" value="Chromosome"/>
</dbReference>
<dbReference type="PANTHER" id="PTHR14136">
    <property type="entry name" value="BTB_POZ DOMAIN-CONTAINING PROTEIN KCTD9"/>
    <property type="match status" value="1"/>
</dbReference>
<reference evidence="2" key="1">
    <citation type="submission" date="2020-02" db="EMBL/GenBank/DDBJ databases">
        <title>Genomic and physiological characterization of two novel Nitrospinaceae genera.</title>
        <authorList>
            <person name="Mueller A.J."/>
            <person name="Jung M.-Y."/>
            <person name="Strachan C.R."/>
            <person name="Herbold C.W."/>
            <person name="Kirkegaard R.H."/>
            <person name="Daims H."/>
        </authorList>
    </citation>
    <scope>NUCLEOTIDE SEQUENCE [LARGE SCALE GENOMIC DNA]</scope>
</reference>
<dbReference type="InterPro" id="IPR051082">
    <property type="entry name" value="Pentapeptide-BTB/POZ_domain"/>
</dbReference>
<dbReference type="AlphaFoldDB" id="A0A7T0C2I8"/>
<dbReference type="InterPro" id="IPR001646">
    <property type="entry name" value="5peptide_repeat"/>
</dbReference>
<evidence type="ECO:0000313" key="1">
    <source>
        <dbReference type="EMBL" id="QPJ65369.1"/>
    </source>
</evidence>
<dbReference type="PANTHER" id="PTHR14136:SF17">
    <property type="entry name" value="BTB_POZ DOMAIN-CONTAINING PROTEIN KCTD9"/>
    <property type="match status" value="1"/>
</dbReference>
<protein>
    <submittedName>
        <fullName evidence="1">Pentapeptide repeat-containing protein</fullName>
    </submittedName>
</protein>
<proteinExistence type="predicted"/>
<accession>A0A7T0C2I8</accession>
<gene>
    <name evidence="1" type="ORF">G3M78_08180</name>
</gene>
<organism evidence="1 2">
    <name type="scientific">Candidatus Nitrohelix vancouverensis</name>
    <dbReference type="NCBI Taxonomy" id="2705534"/>
    <lineage>
        <taxon>Bacteria</taxon>
        <taxon>Pseudomonadati</taxon>
        <taxon>Nitrospinota/Tectimicrobiota group</taxon>
        <taxon>Nitrospinota</taxon>
        <taxon>Nitrospinia</taxon>
        <taxon>Nitrospinales</taxon>
        <taxon>Nitrospinaceae</taxon>
        <taxon>Candidatus Nitrohelix</taxon>
    </lineage>
</organism>
<dbReference type="Gene3D" id="2.160.20.80">
    <property type="entry name" value="E3 ubiquitin-protein ligase SopA"/>
    <property type="match status" value="1"/>
</dbReference>